<dbReference type="AlphaFoldDB" id="A0A1G2V439"/>
<evidence type="ECO:0008006" key="3">
    <source>
        <dbReference type="Google" id="ProtNLM"/>
    </source>
</evidence>
<evidence type="ECO:0000313" key="2">
    <source>
        <dbReference type="Proteomes" id="UP000177697"/>
    </source>
</evidence>
<organism evidence="1 2">
    <name type="scientific">Candidatus Zambryskibacteria bacterium RIFOXYC1_FULL_39_10</name>
    <dbReference type="NCBI Taxonomy" id="1802779"/>
    <lineage>
        <taxon>Bacteria</taxon>
        <taxon>Candidatus Zambryskiibacteriota</taxon>
    </lineage>
</organism>
<accession>A0A1G2V439</accession>
<dbReference type="Gene3D" id="3.40.50.450">
    <property type="match status" value="1"/>
</dbReference>
<evidence type="ECO:0000313" key="1">
    <source>
        <dbReference type="EMBL" id="OHB16388.1"/>
    </source>
</evidence>
<protein>
    <recommendedName>
        <fullName evidence="3">Nucleoside 2-deoxyribosyltransferase</fullName>
    </recommendedName>
</protein>
<reference evidence="1 2" key="1">
    <citation type="journal article" date="2016" name="Nat. Commun.">
        <title>Thousands of microbial genomes shed light on interconnected biogeochemical processes in an aquifer system.</title>
        <authorList>
            <person name="Anantharaman K."/>
            <person name="Brown C.T."/>
            <person name="Hug L.A."/>
            <person name="Sharon I."/>
            <person name="Castelle C.J."/>
            <person name="Probst A.J."/>
            <person name="Thomas B.C."/>
            <person name="Singh A."/>
            <person name="Wilkins M.J."/>
            <person name="Karaoz U."/>
            <person name="Brodie E.L."/>
            <person name="Williams K.H."/>
            <person name="Hubbard S.S."/>
            <person name="Banfield J.F."/>
        </authorList>
    </citation>
    <scope>NUCLEOTIDE SEQUENCE [LARGE SCALE GENOMIC DNA]</scope>
</reference>
<name>A0A1G2V439_9BACT</name>
<dbReference type="SUPFAM" id="SSF52309">
    <property type="entry name" value="N-(deoxy)ribosyltransferase-like"/>
    <property type="match status" value="1"/>
</dbReference>
<dbReference type="Proteomes" id="UP000177697">
    <property type="component" value="Unassembled WGS sequence"/>
</dbReference>
<comment type="caution">
    <text evidence="1">The sequence shown here is derived from an EMBL/GenBank/DDBJ whole genome shotgun (WGS) entry which is preliminary data.</text>
</comment>
<gene>
    <name evidence="1" type="ORF">A2431_01675</name>
</gene>
<proteinExistence type="predicted"/>
<sequence>MRGVYMKIYVGCSLTQAPEEFRESVEALKNELRIKYTVLDFVGLVAGTAREVYEWDVQKCVAGCDVFVAICDYPAIGLGYELATAIEVYGKPVIAVAHRDAHITRLIEGISHPKFTFKRYDILREVVAFVDNLRSSVFVNGQESLCNMSGICSPATTDSDVSNCVYCGRGLVRSRDGQS</sequence>
<dbReference type="EMBL" id="MHWW01000002">
    <property type="protein sequence ID" value="OHB16388.1"/>
    <property type="molecule type" value="Genomic_DNA"/>
</dbReference>